<reference evidence="1" key="1">
    <citation type="submission" date="2022-06" db="EMBL/GenBank/DDBJ databases">
        <title>Draft Genome Sequence of Fusobacterium vincentii Strain CNGBCC1850030, Isolated from Healthy Human Feces.</title>
        <authorList>
            <person name="Jing X."/>
            <person name="Liu C."/>
            <person name="Ye Y."/>
            <person name="Xu J."/>
            <person name="Huang H."/>
            <person name="Wang B."/>
            <person name="Wei J."/>
            <person name="Zhao J."/>
        </authorList>
    </citation>
    <scope>NUCLEOTIDE SEQUENCE</scope>
    <source>
        <strain evidence="1">CNGBCC1850030</strain>
    </source>
</reference>
<proteinExistence type="predicted"/>
<organism evidence="1 2">
    <name type="scientific">Fusobacterium vincentii</name>
    <name type="common">Fusobacterium nucleatum subsp. vincentii</name>
    <dbReference type="NCBI Taxonomy" id="155615"/>
    <lineage>
        <taxon>Bacteria</taxon>
        <taxon>Fusobacteriati</taxon>
        <taxon>Fusobacteriota</taxon>
        <taxon>Fusobacteriia</taxon>
        <taxon>Fusobacteriales</taxon>
        <taxon>Fusobacteriaceae</taxon>
        <taxon>Fusobacterium</taxon>
    </lineage>
</organism>
<dbReference type="AlphaFoldDB" id="A0AAJ1CS22"/>
<protein>
    <submittedName>
        <fullName evidence="1">Uncharacterized protein</fullName>
    </submittedName>
</protein>
<sequence>MRKIENIKDKFNVFRHKVSRPSIYREMYGINQLSAFGRDGSYSSWDFVGTSREVIEYEKRWCSRGSNGFGFIRLEVIKGFQGQTNYYGE</sequence>
<evidence type="ECO:0000313" key="1">
    <source>
        <dbReference type="EMBL" id="MCW0263098.1"/>
    </source>
</evidence>
<name>A0AAJ1CS22_FUSVC</name>
<gene>
    <name evidence="1" type="ORF">NLX61_01815</name>
</gene>
<dbReference type="RefSeq" id="WP_115304520.1">
    <property type="nucleotide sequence ID" value="NZ_JAMXTT010000001.1"/>
</dbReference>
<evidence type="ECO:0000313" key="2">
    <source>
        <dbReference type="Proteomes" id="UP001139307"/>
    </source>
</evidence>
<dbReference type="Proteomes" id="UP001139307">
    <property type="component" value="Unassembled WGS sequence"/>
</dbReference>
<accession>A0AAJ1CS22</accession>
<dbReference type="EMBL" id="JAMXTT010000001">
    <property type="protein sequence ID" value="MCW0263098.1"/>
    <property type="molecule type" value="Genomic_DNA"/>
</dbReference>
<comment type="caution">
    <text evidence="1">The sequence shown here is derived from an EMBL/GenBank/DDBJ whole genome shotgun (WGS) entry which is preliminary data.</text>
</comment>